<dbReference type="Pfam" id="PF06283">
    <property type="entry name" value="ThuA"/>
    <property type="match status" value="1"/>
</dbReference>
<dbReference type="InterPro" id="IPR029062">
    <property type="entry name" value="Class_I_gatase-like"/>
</dbReference>
<proteinExistence type="predicted"/>
<evidence type="ECO:0000259" key="2">
    <source>
        <dbReference type="Pfam" id="PF06283"/>
    </source>
</evidence>
<dbReference type="AlphaFoldDB" id="A0A238FI36"/>
<dbReference type="InterPro" id="IPR029010">
    <property type="entry name" value="ThuA-like"/>
</dbReference>
<name>A0A238FI36_9BASI</name>
<dbReference type="SUPFAM" id="SSF52317">
    <property type="entry name" value="Class I glutamine amidotransferase-like"/>
    <property type="match status" value="1"/>
</dbReference>
<organism evidence="3 4">
    <name type="scientific">Microbotryum intermedium</name>
    <dbReference type="NCBI Taxonomy" id="269621"/>
    <lineage>
        <taxon>Eukaryota</taxon>
        <taxon>Fungi</taxon>
        <taxon>Dikarya</taxon>
        <taxon>Basidiomycota</taxon>
        <taxon>Pucciniomycotina</taxon>
        <taxon>Microbotryomycetes</taxon>
        <taxon>Microbotryales</taxon>
        <taxon>Microbotryaceae</taxon>
        <taxon>Microbotryum</taxon>
    </lineage>
</organism>
<dbReference type="PANTHER" id="PTHR40469:SF2">
    <property type="entry name" value="GALACTOSE-BINDING DOMAIN-LIKE SUPERFAMILY PROTEIN"/>
    <property type="match status" value="1"/>
</dbReference>
<keyword evidence="4" id="KW-1185">Reference proteome</keyword>
<feature type="domain" description="ThuA-like" evidence="2">
    <location>
        <begin position="28"/>
        <end position="269"/>
    </location>
</feature>
<dbReference type="Proteomes" id="UP000198372">
    <property type="component" value="Unassembled WGS sequence"/>
</dbReference>
<accession>A0A238FI36</accession>
<feature type="region of interest" description="Disordered" evidence="1">
    <location>
        <begin position="302"/>
        <end position="327"/>
    </location>
</feature>
<evidence type="ECO:0000256" key="1">
    <source>
        <dbReference type="SAM" id="MobiDB-lite"/>
    </source>
</evidence>
<dbReference type="OrthoDB" id="3482285at2759"/>
<evidence type="ECO:0000313" key="4">
    <source>
        <dbReference type="Proteomes" id="UP000198372"/>
    </source>
</evidence>
<protein>
    <submittedName>
        <fullName evidence="3">BQ2448_3996 protein</fullName>
    </submittedName>
</protein>
<dbReference type="EMBL" id="FMSP01000009">
    <property type="protein sequence ID" value="SCV72459.1"/>
    <property type="molecule type" value="Genomic_DNA"/>
</dbReference>
<evidence type="ECO:0000313" key="3">
    <source>
        <dbReference type="EMBL" id="SCV72459.1"/>
    </source>
</evidence>
<feature type="compositionally biased region" description="Low complexity" evidence="1">
    <location>
        <begin position="302"/>
        <end position="321"/>
    </location>
</feature>
<gene>
    <name evidence="3" type="ORF">BQ2448_3996</name>
</gene>
<reference evidence="4" key="1">
    <citation type="submission" date="2016-09" db="EMBL/GenBank/DDBJ databases">
        <authorList>
            <person name="Jeantristanb JTB J.-T."/>
            <person name="Ricardo R."/>
        </authorList>
    </citation>
    <scope>NUCLEOTIDE SEQUENCE [LARGE SCALE GENOMIC DNA]</scope>
</reference>
<sequence length="361" mass="38083">MSRLVQLVAIGLVLFGVASVSVTAAAPRLLVFYLTLDYYHESIPTAISAITNLSDSNPTVFSPTFSKDQSLFTQAGLATYSAIAFLSNSEGLGTNDPEVLADSGKVAFVQWLQGGGNLLAFHAGTACLFRMPEFGVAIGSWFDYHPDISNATFTKLVSHPTISMLPNRLNLYEEVYSFMSDPRSVNSTVLLTVDASTYSDPKAGTRPYYQGTPHPIAWYRDTPVDLENGTDANGVKTMRGRMWMTSLGHESSTWERDDFQSHILEGIRWSLANVASSNTTTTTASPTGSSMAASASATAGTITGATSTSKSGTGSSTAANSPVPTTTRAASSGVYTIIEPAGSLIAPTLLLVGAALLGMTV</sequence>
<dbReference type="PANTHER" id="PTHR40469">
    <property type="entry name" value="SECRETED GLYCOSYL HYDROLASE"/>
    <property type="match status" value="1"/>
</dbReference>
<dbReference type="Gene3D" id="3.40.50.880">
    <property type="match status" value="1"/>
</dbReference>